<dbReference type="AlphaFoldDB" id="A0A919YLG1"/>
<dbReference type="SUPFAM" id="SSF47413">
    <property type="entry name" value="lambda repressor-like DNA-binding domains"/>
    <property type="match status" value="1"/>
</dbReference>
<sequence length="70" mass="7736">MKTNMQKLRGKIVEAGITQEAVADLIGVDRSTFYRKVKSEGISFTIGEVHKIANAIQLTQQEAVEIFLGN</sequence>
<proteinExistence type="predicted"/>
<dbReference type="PROSITE" id="PS50943">
    <property type="entry name" value="HTH_CROC1"/>
    <property type="match status" value="1"/>
</dbReference>
<accession>A0A919YLG1</accession>
<dbReference type="Pfam" id="PF13443">
    <property type="entry name" value="HTH_26"/>
    <property type="match status" value="1"/>
</dbReference>
<reference evidence="2" key="1">
    <citation type="submission" date="2021-03" db="EMBL/GenBank/DDBJ databases">
        <title>Antimicrobial resistance genes in bacteria isolated from Japanese honey, and their potential for conferring macrolide and lincosamide resistance in the American foulbrood pathogen Paenibacillus larvae.</title>
        <authorList>
            <person name="Okamoto M."/>
            <person name="Kumagai M."/>
            <person name="Kanamori H."/>
            <person name="Takamatsu D."/>
        </authorList>
    </citation>
    <scope>NUCLEOTIDE SEQUENCE</scope>
    <source>
        <strain evidence="2">J40TS1</strain>
    </source>
</reference>
<dbReference type="GO" id="GO:0003677">
    <property type="term" value="F:DNA binding"/>
    <property type="evidence" value="ECO:0007669"/>
    <property type="project" value="InterPro"/>
</dbReference>
<evidence type="ECO:0000259" key="1">
    <source>
        <dbReference type="PROSITE" id="PS50943"/>
    </source>
</evidence>
<keyword evidence="3" id="KW-1185">Reference proteome</keyword>
<gene>
    <name evidence="2" type="ORF">J40TS1_00010</name>
</gene>
<dbReference type="Gene3D" id="1.10.260.40">
    <property type="entry name" value="lambda repressor-like DNA-binding domains"/>
    <property type="match status" value="1"/>
</dbReference>
<comment type="caution">
    <text evidence="2">The sequence shown here is derived from an EMBL/GenBank/DDBJ whole genome shotgun (WGS) entry which is preliminary data.</text>
</comment>
<dbReference type="InterPro" id="IPR010982">
    <property type="entry name" value="Lambda_DNA-bd_dom_sf"/>
</dbReference>
<evidence type="ECO:0000313" key="2">
    <source>
        <dbReference type="EMBL" id="GIP14359.1"/>
    </source>
</evidence>
<dbReference type="CDD" id="cd00093">
    <property type="entry name" value="HTH_XRE"/>
    <property type="match status" value="1"/>
</dbReference>
<name>A0A919YLG1_9BACL</name>
<dbReference type="InterPro" id="IPR001387">
    <property type="entry name" value="Cro/C1-type_HTH"/>
</dbReference>
<protein>
    <recommendedName>
        <fullName evidence="1">HTH cro/C1-type domain-containing protein</fullName>
    </recommendedName>
</protein>
<organism evidence="2 3">
    <name type="scientific">Paenibacillus montaniterrae</name>
    <dbReference type="NCBI Taxonomy" id="429341"/>
    <lineage>
        <taxon>Bacteria</taxon>
        <taxon>Bacillati</taxon>
        <taxon>Bacillota</taxon>
        <taxon>Bacilli</taxon>
        <taxon>Bacillales</taxon>
        <taxon>Paenibacillaceae</taxon>
        <taxon>Paenibacillus</taxon>
    </lineage>
</organism>
<evidence type="ECO:0000313" key="3">
    <source>
        <dbReference type="Proteomes" id="UP000683139"/>
    </source>
</evidence>
<dbReference type="EMBL" id="BOSE01000001">
    <property type="protein sequence ID" value="GIP14359.1"/>
    <property type="molecule type" value="Genomic_DNA"/>
</dbReference>
<feature type="domain" description="HTH cro/C1-type" evidence="1">
    <location>
        <begin position="8"/>
        <end position="63"/>
    </location>
</feature>
<dbReference type="Proteomes" id="UP000683139">
    <property type="component" value="Unassembled WGS sequence"/>
</dbReference>